<dbReference type="GO" id="GO:0019441">
    <property type="term" value="P:L-tryptophan catabolic process to kynurenine"/>
    <property type="evidence" value="ECO:0007669"/>
    <property type="project" value="InterPro"/>
</dbReference>
<protein>
    <recommendedName>
        <fullName evidence="2">Cyclase family protein</fullName>
    </recommendedName>
</protein>
<sequence>MGEGAGGEELSTAATNQAAALAALIAGAEVIDLSVPLAENLPGAWPSHVPFQRKVYNWYAAVPDQIQPIHGWRGPYQTAWLTLDEHCGTHFDAPTHFIPPPDSGLPFAGDLGRQTGDTVALDRLMGPAAVIDVTGLTGQGEGGVSPEITPDLVERWEATHGTLQPGDVVLFRSDWDARYRPMPDGAGFVLDPVQLQRGPGWPTPGIPCLQLLLERGIGTLGLDGASVGAAHDGAPPHQFGLGRGLLYIELLANLKRLPPRGAFFLFLPIKVQGSTGGPGRAIGIVP</sequence>
<evidence type="ECO:0008006" key="2">
    <source>
        <dbReference type="Google" id="ProtNLM"/>
    </source>
</evidence>
<dbReference type="AlphaFoldDB" id="A0A6J4UCU1"/>
<name>A0A6J4UCU1_9BACT</name>
<proteinExistence type="predicted"/>
<dbReference type="InterPro" id="IPR037175">
    <property type="entry name" value="KFase_sf"/>
</dbReference>
<reference evidence="1" key="1">
    <citation type="submission" date="2020-02" db="EMBL/GenBank/DDBJ databases">
        <authorList>
            <person name="Meier V. D."/>
        </authorList>
    </citation>
    <scope>NUCLEOTIDE SEQUENCE</scope>
    <source>
        <strain evidence="1">AVDCRST_MAG73</strain>
    </source>
</reference>
<dbReference type="PANTHER" id="PTHR31118">
    <property type="entry name" value="CYCLASE-LIKE PROTEIN 2"/>
    <property type="match status" value="1"/>
</dbReference>
<dbReference type="InterPro" id="IPR007325">
    <property type="entry name" value="KFase/CYL"/>
</dbReference>
<dbReference type="SUPFAM" id="SSF102198">
    <property type="entry name" value="Putative cyclase"/>
    <property type="match status" value="1"/>
</dbReference>
<dbReference type="Pfam" id="PF04199">
    <property type="entry name" value="Cyclase"/>
    <property type="match status" value="1"/>
</dbReference>
<organism evidence="1">
    <name type="scientific">uncultured Thermomicrobiales bacterium</name>
    <dbReference type="NCBI Taxonomy" id="1645740"/>
    <lineage>
        <taxon>Bacteria</taxon>
        <taxon>Pseudomonadati</taxon>
        <taxon>Thermomicrobiota</taxon>
        <taxon>Thermomicrobia</taxon>
        <taxon>Thermomicrobiales</taxon>
        <taxon>environmental samples</taxon>
    </lineage>
</organism>
<evidence type="ECO:0000313" key="1">
    <source>
        <dbReference type="EMBL" id="CAA9544165.1"/>
    </source>
</evidence>
<dbReference type="PANTHER" id="PTHR31118:SF12">
    <property type="entry name" value="CYCLASE-LIKE PROTEIN 2"/>
    <property type="match status" value="1"/>
</dbReference>
<accession>A0A6J4UCU1</accession>
<dbReference type="EMBL" id="CADCWE010000142">
    <property type="protein sequence ID" value="CAA9544165.1"/>
    <property type="molecule type" value="Genomic_DNA"/>
</dbReference>
<gene>
    <name evidence="1" type="ORF">AVDCRST_MAG73-2239</name>
</gene>
<dbReference type="GO" id="GO:0004061">
    <property type="term" value="F:arylformamidase activity"/>
    <property type="evidence" value="ECO:0007669"/>
    <property type="project" value="InterPro"/>
</dbReference>
<dbReference type="Gene3D" id="3.50.30.50">
    <property type="entry name" value="Putative cyclase"/>
    <property type="match status" value="1"/>
</dbReference>